<keyword evidence="4" id="KW-1185">Reference proteome</keyword>
<feature type="coiled-coil region" evidence="1">
    <location>
        <begin position="593"/>
        <end position="627"/>
    </location>
</feature>
<reference evidence="3" key="2">
    <citation type="submission" date="2025-05" db="UniProtKB">
        <authorList>
            <consortium name="EnsemblMetazoa"/>
        </authorList>
    </citation>
    <scope>IDENTIFICATION</scope>
    <source>
        <strain evidence="3">Foshan</strain>
    </source>
</reference>
<dbReference type="InterPro" id="IPR011011">
    <property type="entry name" value="Znf_FYVE_PHD"/>
</dbReference>
<feature type="region of interest" description="Disordered" evidence="2">
    <location>
        <begin position="474"/>
        <end position="513"/>
    </location>
</feature>
<dbReference type="GeneID" id="109433657"/>
<keyword evidence="1" id="KW-0175">Coiled coil</keyword>
<evidence type="ECO:0000313" key="4">
    <source>
        <dbReference type="Proteomes" id="UP000069940"/>
    </source>
</evidence>
<name>A0ABM1Y0K8_AEDAL</name>
<dbReference type="Proteomes" id="UP000069940">
    <property type="component" value="Unassembled WGS sequence"/>
</dbReference>
<dbReference type="EnsemblMetazoa" id="AALFPA23_004580.R5616">
    <property type="protein sequence ID" value="AALFPA23_004580.P5616"/>
    <property type="gene ID" value="AALFPA23_004580"/>
</dbReference>
<feature type="compositionally biased region" description="Basic and acidic residues" evidence="2">
    <location>
        <begin position="151"/>
        <end position="160"/>
    </location>
</feature>
<dbReference type="RefSeq" id="XP_029733829.1">
    <property type="nucleotide sequence ID" value="XM_029877969.2"/>
</dbReference>
<accession>A0ABM1Y0K8</accession>
<proteinExistence type="predicted"/>
<reference evidence="4" key="1">
    <citation type="journal article" date="2015" name="Proc. Natl. Acad. Sci. U.S.A.">
        <title>Genome sequence of the Asian Tiger mosquito, Aedes albopictus, reveals insights into its biology, genetics, and evolution.</title>
        <authorList>
            <person name="Chen X.G."/>
            <person name="Jiang X."/>
            <person name="Gu J."/>
            <person name="Xu M."/>
            <person name="Wu Y."/>
            <person name="Deng Y."/>
            <person name="Zhang C."/>
            <person name="Bonizzoni M."/>
            <person name="Dermauw W."/>
            <person name="Vontas J."/>
            <person name="Armbruster P."/>
            <person name="Huang X."/>
            <person name="Yang Y."/>
            <person name="Zhang H."/>
            <person name="He W."/>
            <person name="Peng H."/>
            <person name="Liu Y."/>
            <person name="Wu K."/>
            <person name="Chen J."/>
            <person name="Lirakis M."/>
            <person name="Topalis P."/>
            <person name="Van Leeuwen T."/>
            <person name="Hall A.B."/>
            <person name="Jiang X."/>
            <person name="Thorpe C."/>
            <person name="Mueller R.L."/>
            <person name="Sun C."/>
            <person name="Waterhouse R.M."/>
            <person name="Yan G."/>
            <person name="Tu Z.J."/>
            <person name="Fang X."/>
            <person name="James A.A."/>
        </authorList>
    </citation>
    <scope>NUCLEOTIDE SEQUENCE [LARGE SCALE GENOMIC DNA]</scope>
    <source>
        <strain evidence="4">Foshan</strain>
    </source>
</reference>
<feature type="region of interest" description="Disordered" evidence="2">
    <location>
        <begin position="301"/>
        <end position="364"/>
    </location>
</feature>
<feature type="region of interest" description="Disordered" evidence="2">
    <location>
        <begin position="439"/>
        <end position="462"/>
    </location>
</feature>
<feature type="region of interest" description="Disordered" evidence="2">
    <location>
        <begin position="145"/>
        <end position="178"/>
    </location>
</feature>
<feature type="compositionally biased region" description="Low complexity" evidence="2">
    <location>
        <begin position="326"/>
        <end position="353"/>
    </location>
</feature>
<dbReference type="SUPFAM" id="SSF57903">
    <property type="entry name" value="FYVE/PHD zinc finger"/>
    <property type="match status" value="1"/>
</dbReference>
<dbReference type="InterPro" id="IPR013083">
    <property type="entry name" value="Znf_RING/FYVE/PHD"/>
</dbReference>
<sequence length="656" mass="73934">MVNSSLKEKMIRFQIPNDLKDDLVYCQRSLRHYVKVHQLLASKLANGLTQSQISKLKRYLQELEGEMMDIGNEQRPLVRELDRLVREYIKEMAAKEFVDIDREMANGYVTRALSVHYEMSFNTKYTPKTVSDRLTEAQLVHKYELASFDEPQPKKEKDESQSSSGSSISPTTTHPYNQRQISLLKPKEERVASAGSKNLPPFNSITFSNAKTMVSEQVLKKLAPENIAVPKRLIKVPPKIENLPRPVPKLPEIDCSPVKQEPDEYEPEELPATVAIKKSRMNLLQALNKAKNLTLGGQPEEAAKPVASGFAARQKGMIKTRSDPLPGSSGKRSSSRGASSDSSPNSRSSTPLSVKASDDSSVDRAPMPIEEYCEPQPTDIAELEQPVFLKFFGLLTLEASKALATRKTERKRRSCNSTERKDFHYGKIDYYEQQVSHIARRRNKRPTLYSPPSTRGVKKRKHFDLIASSTGAGTLRAGSATTGSSSSGAGQQRDQSGQQQRVGSGTSTTGEGSKSVLAGLENKICIVCNKSGSPDSLSACVYCCNIYHLRCHSNSIFNPQLLRQRDNICPVCLQKKQQATVALQNQQRDRMLRKRLLRRNAQQRVRNERLQQQMNLLEEEFTVKQAVRRTLLEQERSTRDQIAQLMNYVRTLRHEQ</sequence>
<evidence type="ECO:0000256" key="2">
    <source>
        <dbReference type="SAM" id="MobiDB-lite"/>
    </source>
</evidence>
<evidence type="ECO:0000313" key="3">
    <source>
        <dbReference type="EnsemblMetazoa" id="AALFPA23_004580.P5616"/>
    </source>
</evidence>
<evidence type="ECO:0008006" key="5">
    <source>
        <dbReference type="Google" id="ProtNLM"/>
    </source>
</evidence>
<dbReference type="Gene3D" id="3.30.40.10">
    <property type="entry name" value="Zinc/RING finger domain, C3HC4 (zinc finger)"/>
    <property type="match status" value="1"/>
</dbReference>
<organism evidence="3 4">
    <name type="scientific">Aedes albopictus</name>
    <name type="common">Asian tiger mosquito</name>
    <name type="synonym">Stegomyia albopicta</name>
    <dbReference type="NCBI Taxonomy" id="7160"/>
    <lineage>
        <taxon>Eukaryota</taxon>
        <taxon>Metazoa</taxon>
        <taxon>Ecdysozoa</taxon>
        <taxon>Arthropoda</taxon>
        <taxon>Hexapoda</taxon>
        <taxon>Insecta</taxon>
        <taxon>Pterygota</taxon>
        <taxon>Neoptera</taxon>
        <taxon>Endopterygota</taxon>
        <taxon>Diptera</taxon>
        <taxon>Nematocera</taxon>
        <taxon>Culicoidea</taxon>
        <taxon>Culicidae</taxon>
        <taxon>Culicinae</taxon>
        <taxon>Aedini</taxon>
        <taxon>Aedes</taxon>
        <taxon>Stegomyia</taxon>
    </lineage>
</organism>
<evidence type="ECO:0000256" key="1">
    <source>
        <dbReference type="SAM" id="Coils"/>
    </source>
</evidence>
<protein>
    <recommendedName>
        <fullName evidence="5">PHD-type domain-containing protein</fullName>
    </recommendedName>
</protein>